<accession>A0A8H4EQE2</accession>
<feature type="domain" description="Protein kinase" evidence="4">
    <location>
        <begin position="22"/>
        <end position="255"/>
    </location>
</feature>
<dbReference type="GO" id="GO:0005524">
    <property type="term" value="F:ATP binding"/>
    <property type="evidence" value="ECO:0007669"/>
    <property type="project" value="UniProtKB-UniRule"/>
</dbReference>
<keyword evidence="6" id="KW-1185">Reference proteome</keyword>
<dbReference type="GO" id="GO:0005886">
    <property type="term" value="C:plasma membrane"/>
    <property type="evidence" value="ECO:0007669"/>
    <property type="project" value="TreeGrafter"/>
</dbReference>
<dbReference type="PANTHER" id="PTHR24416:SF617">
    <property type="entry name" value="RET ONCOGENE, ISOFORM A"/>
    <property type="match status" value="1"/>
</dbReference>
<dbReference type="InterPro" id="IPR050122">
    <property type="entry name" value="RTK"/>
</dbReference>
<keyword evidence="5" id="KW-0418">Kinase</keyword>
<dbReference type="Gene3D" id="1.10.510.10">
    <property type="entry name" value="Transferase(Phosphotransferase) domain 1"/>
    <property type="match status" value="2"/>
</dbReference>
<protein>
    <submittedName>
        <fullName evidence="5">Kinase-like protein</fullName>
    </submittedName>
</protein>
<sequence>MSDWFKIAVEREFIKSFEYESFENWEIIGEGGFGTVFSAYSKDIDQTIALKRLRYDLINDDKDSSYEFIREIKNICKVHHHINIIRFYGITQDSRIKTYYMILQFANNGDLRSYFHNYFSELDWPTKIRMAMDIANGINCLHNANIVHRDLHDKNILVDNGKLMISDFGLSKSLGNSSKSVVGGFLGVLFWEISSGIPPFKNITDQIEISLGVISGKRETPINGTPVDFVNLYCDAWNNDPNLRPNITEIRHKLNQIQLDPVYHHSEYDINIDNSKYDYADFNSSKLTNTSRQQFNQLQVVDQNYFSKNYKYERKSIEEIGVSNKLLKIENDIEILENREKLYFESGKYDESIINLNRLLEIIRGPASYLEFRIQELTNLIKNKKHKIVNDFFNISPEKELIQRLITTYLKFKKAEKQRISARKLKKEFRKIEDELENKIGEELMENIQLILKDCEELVGWESELEERLKVKTLLI</sequence>
<dbReference type="EMBL" id="WTPW01000205">
    <property type="protein sequence ID" value="KAF0535483.1"/>
    <property type="molecule type" value="Genomic_DNA"/>
</dbReference>
<dbReference type="Proteomes" id="UP000439903">
    <property type="component" value="Unassembled WGS sequence"/>
</dbReference>
<evidence type="ECO:0000313" key="5">
    <source>
        <dbReference type="EMBL" id="KAF0535483.1"/>
    </source>
</evidence>
<keyword evidence="5" id="KW-0808">Transferase</keyword>
<keyword evidence="2" id="KW-0067">ATP-binding</keyword>
<evidence type="ECO:0000256" key="3">
    <source>
        <dbReference type="SAM" id="Coils"/>
    </source>
</evidence>
<dbReference type="AlphaFoldDB" id="A0A8H4EQE2"/>
<keyword evidence="3" id="KW-0175">Coiled coil</keyword>
<comment type="subcellular location">
    <subcellularLocation>
        <location evidence="1">Membrane</location>
        <topology evidence="1">Single-pass membrane protein</topology>
    </subcellularLocation>
</comment>
<evidence type="ECO:0000256" key="2">
    <source>
        <dbReference type="PROSITE-ProRule" id="PRU10141"/>
    </source>
</evidence>
<dbReference type="InterPro" id="IPR017441">
    <property type="entry name" value="Protein_kinase_ATP_BS"/>
</dbReference>
<dbReference type="GO" id="GO:0004714">
    <property type="term" value="F:transmembrane receptor protein tyrosine kinase activity"/>
    <property type="evidence" value="ECO:0007669"/>
    <property type="project" value="TreeGrafter"/>
</dbReference>
<proteinExistence type="predicted"/>
<dbReference type="GO" id="GO:0043235">
    <property type="term" value="C:receptor complex"/>
    <property type="evidence" value="ECO:0007669"/>
    <property type="project" value="TreeGrafter"/>
</dbReference>
<dbReference type="PROSITE" id="PS50011">
    <property type="entry name" value="PROTEIN_KINASE_DOM"/>
    <property type="match status" value="1"/>
</dbReference>
<dbReference type="GO" id="GO:0007169">
    <property type="term" value="P:cell surface receptor protein tyrosine kinase signaling pathway"/>
    <property type="evidence" value="ECO:0007669"/>
    <property type="project" value="TreeGrafter"/>
</dbReference>
<evidence type="ECO:0000313" key="6">
    <source>
        <dbReference type="Proteomes" id="UP000439903"/>
    </source>
</evidence>
<dbReference type="OrthoDB" id="10261027at2759"/>
<evidence type="ECO:0000259" key="4">
    <source>
        <dbReference type="PROSITE" id="PS50011"/>
    </source>
</evidence>
<keyword evidence="2" id="KW-0547">Nucleotide-binding</keyword>
<dbReference type="InterPro" id="IPR000719">
    <property type="entry name" value="Prot_kinase_dom"/>
</dbReference>
<dbReference type="InterPro" id="IPR011009">
    <property type="entry name" value="Kinase-like_dom_sf"/>
</dbReference>
<name>A0A8H4EQE2_GIGMA</name>
<dbReference type="Pfam" id="PF00069">
    <property type="entry name" value="Pkinase"/>
    <property type="match status" value="1"/>
</dbReference>
<dbReference type="PANTHER" id="PTHR24416">
    <property type="entry name" value="TYROSINE-PROTEIN KINASE RECEPTOR"/>
    <property type="match status" value="1"/>
</dbReference>
<comment type="caution">
    <text evidence="5">The sequence shown here is derived from an EMBL/GenBank/DDBJ whole genome shotgun (WGS) entry which is preliminary data.</text>
</comment>
<feature type="binding site" evidence="2">
    <location>
        <position position="51"/>
    </location>
    <ligand>
        <name>ATP</name>
        <dbReference type="ChEBI" id="CHEBI:30616"/>
    </ligand>
</feature>
<reference evidence="5 6" key="1">
    <citation type="journal article" date="2019" name="Environ. Microbiol.">
        <title>At the nexus of three kingdoms: the genome of the mycorrhizal fungus Gigaspora margarita provides insights into plant, endobacterial and fungal interactions.</title>
        <authorList>
            <person name="Venice F."/>
            <person name="Ghignone S."/>
            <person name="Salvioli di Fossalunga A."/>
            <person name="Amselem J."/>
            <person name="Novero M."/>
            <person name="Xianan X."/>
            <person name="Sedzielewska Toro K."/>
            <person name="Morin E."/>
            <person name="Lipzen A."/>
            <person name="Grigoriev I.V."/>
            <person name="Henrissat B."/>
            <person name="Martin F.M."/>
            <person name="Bonfante P."/>
        </authorList>
    </citation>
    <scope>NUCLEOTIDE SEQUENCE [LARGE SCALE GENOMIC DNA]</scope>
    <source>
        <strain evidence="5 6">BEG34</strain>
    </source>
</reference>
<feature type="coiled-coil region" evidence="3">
    <location>
        <begin position="415"/>
        <end position="442"/>
    </location>
</feature>
<dbReference type="PROSITE" id="PS00107">
    <property type="entry name" value="PROTEIN_KINASE_ATP"/>
    <property type="match status" value="1"/>
</dbReference>
<dbReference type="SUPFAM" id="SSF56112">
    <property type="entry name" value="Protein kinase-like (PK-like)"/>
    <property type="match status" value="1"/>
</dbReference>
<gene>
    <name evidence="5" type="ORF">F8M41_009605</name>
</gene>
<evidence type="ECO:0000256" key="1">
    <source>
        <dbReference type="ARBA" id="ARBA00004167"/>
    </source>
</evidence>
<organism evidence="5 6">
    <name type="scientific">Gigaspora margarita</name>
    <dbReference type="NCBI Taxonomy" id="4874"/>
    <lineage>
        <taxon>Eukaryota</taxon>
        <taxon>Fungi</taxon>
        <taxon>Fungi incertae sedis</taxon>
        <taxon>Mucoromycota</taxon>
        <taxon>Glomeromycotina</taxon>
        <taxon>Glomeromycetes</taxon>
        <taxon>Diversisporales</taxon>
        <taxon>Gigasporaceae</taxon>
        <taxon>Gigaspora</taxon>
    </lineage>
</organism>